<dbReference type="SUPFAM" id="SSF55120">
    <property type="entry name" value="Pseudouridine synthase"/>
    <property type="match status" value="1"/>
</dbReference>
<keyword evidence="3 4" id="KW-0413">Isomerase</keyword>
<evidence type="ECO:0000256" key="7">
    <source>
        <dbReference type="RuleBase" id="RU003792"/>
    </source>
</evidence>
<dbReference type="InterPro" id="IPR020097">
    <property type="entry name" value="PsdUridine_synth_TruA_a/b_dom"/>
</dbReference>
<dbReference type="GO" id="GO:0031119">
    <property type="term" value="P:tRNA pseudouridine synthesis"/>
    <property type="evidence" value="ECO:0007669"/>
    <property type="project" value="UniProtKB-UniRule"/>
</dbReference>
<dbReference type="PANTHER" id="PTHR11142:SF0">
    <property type="entry name" value="TRNA PSEUDOURIDINE SYNTHASE-LIKE 1"/>
    <property type="match status" value="1"/>
</dbReference>
<dbReference type="NCBIfam" id="TIGR00071">
    <property type="entry name" value="hisT_truA"/>
    <property type="match status" value="1"/>
</dbReference>
<dbReference type="GO" id="GO:0160147">
    <property type="term" value="F:tRNA pseudouridine(38-40) synthase activity"/>
    <property type="evidence" value="ECO:0007669"/>
    <property type="project" value="UniProtKB-EC"/>
</dbReference>
<feature type="active site" description="Nucleophile" evidence="4 5">
    <location>
        <position position="53"/>
    </location>
</feature>
<dbReference type="RefSeq" id="WP_013781722.1">
    <property type="nucleotide sequence ID" value="NC_015520.1"/>
</dbReference>
<evidence type="ECO:0000256" key="6">
    <source>
        <dbReference type="PIRSR" id="PIRSR001430-2"/>
    </source>
</evidence>
<comment type="function">
    <text evidence="4">Formation of pseudouridine at positions 38, 39 and 40 in the anticodon stem and loop of transfer RNAs.</text>
</comment>
<comment type="catalytic activity">
    <reaction evidence="4 7">
        <text>uridine(38/39/40) in tRNA = pseudouridine(38/39/40) in tRNA</text>
        <dbReference type="Rhea" id="RHEA:22376"/>
        <dbReference type="Rhea" id="RHEA-COMP:10085"/>
        <dbReference type="Rhea" id="RHEA-COMP:10087"/>
        <dbReference type="ChEBI" id="CHEBI:65314"/>
        <dbReference type="ChEBI" id="CHEBI:65315"/>
        <dbReference type="EC" id="5.4.99.12"/>
    </reaction>
</comment>
<feature type="domain" description="Pseudouridine synthase I TruA alpha/beta" evidence="8">
    <location>
        <begin position="10"/>
        <end position="105"/>
    </location>
</feature>
<dbReference type="Gene3D" id="3.30.70.580">
    <property type="entry name" value="Pseudouridine synthase I, catalytic domain, N-terminal subdomain"/>
    <property type="match status" value="1"/>
</dbReference>
<dbReference type="FunFam" id="3.30.70.580:FF:000001">
    <property type="entry name" value="tRNA pseudouridine synthase A"/>
    <property type="match status" value="1"/>
</dbReference>
<dbReference type="GO" id="GO:0016829">
    <property type="term" value="F:lyase activity"/>
    <property type="evidence" value="ECO:0007669"/>
    <property type="project" value="UniProtKB-KW"/>
</dbReference>
<dbReference type="CDD" id="cd02570">
    <property type="entry name" value="PseudoU_synth_EcTruA"/>
    <property type="match status" value="1"/>
</dbReference>
<reference evidence="9 10" key="2">
    <citation type="journal article" date="2011" name="Stand. Genomic Sci.">
        <title>Complete genome sequence of Mahella australiensis type strain (50-1 BON).</title>
        <authorList>
            <person name="Sikorski J."/>
            <person name="Teshima H."/>
            <person name="Nolan M."/>
            <person name="Lucas S."/>
            <person name="Hammon N."/>
            <person name="Deshpande S."/>
            <person name="Cheng J.F."/>
            <person name="Pitluck S."/>
            <person name="Liolios K."/>
            <person name="Pagani I."/>
            <person name="Ivanova N."/>
            <person name="Huntemann M."/>
            <person name="Mavromatis K."/>
            <person name="Ovchinikova G."/>
            <person name="Pati A."/>
            <person name="Tapia R."/>
            <person name="Han C."/>
            <person name="Goodwin L."/>
            <person name="Chen A."/>
            <person name="Palaniappan K."/>
            <person name="Land M."/>
            <person name="Hauser L."/>
            <person name="Ngatchou-Djao O.D."/>
            <person name="Rohde M."/>
            <person name="Pukall R."/>
            <person name="Spring S."/>
            <person name="Abt B."/>
            <person name="Goker M."/>
            <person name="Detter J.C."/>
            <person name="Woyke T."/>
            <person name="Bristow J."/>
            <person name="Markowitz V."/>
            <person name="Hugenholtz P."/>
            <person name="Eisen J.A."/>
            <person name="Kyrpides N.C."/>
            <person name="Klenk H.P."/>
            <person name="Lapidus A."/>
        </authorList>
    </citation>
    <scope>NUCLEOTIDE SEQUENCE [LARGE SCALE GENOMIC DNA]</scope>
    <source>
        <strain evidence="10">DSM 15567 / CIP 107919 / 50-1 BON</strain>
    </source>
</reference>
<comment type="similarity">
    <text evidence="1 4 7">Belongs to the tRNA pseudouridine synthase TruA family.</text>
</comment>
<dbReference type="HOGENOM" id="CLU_014673_0_1_9"/>
<dbReference type="STRING" id="697281.Mahau_2122"/>
<evidence type="ECO:0000313" key="9">
    <source>
        <dbReference type="EMBL" id="AEE97294.1"/>
    </source>
</evidence>
<dbReference type="InterPro" id="IPR001406">
    <property type="entry name" value="PsdUridine_synth_TruA"/>
</dbReference>
<evidence type="ECO:0000259" key="8">
    <source>
        <dbReference type="Pfam" id="PF01416"/>
    </source>
</evidence>
<reference evidence="10" key="1">
    <citation type="submission" date="2010-11" db="EMBL/GenBank/DDBJ databases">
        <title>The complete genome of Mahella australiensis DSM 15567.</title>
        <authorList>
            <consortium name="US DOE Joint Genome Institute (JGI-PGF)"/>
            <person name="Lucas S."/>
            <person name="Copeland A."/>
            <person name="Lapidus A."/>
            <person name="Bruce D."/>
            <person name="Goodwin L."/>
            <person name="Pitluck S."/>
            <person name="Kyrpides N."/>
            <person name="Mavromatis K."/>
            <person name="Pagani I."/>
            <person name="Ivanova N."/>
            <person name="Teshima H."/>
            <person name="Brettin T."/>
            <person name="Detter J.C."/>
            <person name="Han C."/>
            <person name="Tapia R."/>
            <person name="Land M."/>
            <person name="Hauser L."/>
            <person name="Markowitz V."/>
            <person name="Cheng J.-F."/>
            <person name="Hugenholtz P."/>
            <person name="Woyke T."/>
            <person name="Wu D."/>
            <person name="Spring S."/>
            <person name="Pukall R."/>
            <person name="Steenblock K."/>
            <person name="Schneider S."/>
            <person name="Klenk H.-P."/>
            <person name="Eisen J.A."/>
        </authorList>
    </citation>
    <scope>NUCLEOTIDE SEQUENCE [LARGE SCALE GENOMIC DNA]</scope>
    <source>
        <strain evidence="10">DSM 15567 / CIP 107919 / 50-1 BON</strain>
    </source>
</reference>
<proteinExistence type="inferred from homology"/>
<organism evidence="9 10">
    <name type="scientific">Mahella australiensis (strain DSM 15567 / CIP 107919 / 50-1 BON)</name>
    <dbReference type="NCBI Taxonomy" id="697281"/>
    <lineage>
        <taxon>Bacteria</taxon>
        <taxon>Bacillati</taxon>
        <taxon>Bacillota</taxon>
        <taxon>Clostridia</taxon>
        <taxon>Thermoanaerobacterales</taxon>
        <taxon>Thermoanaerobacterales Family IV. Incertae Sedis</taxon>
        <taxon>Mahella</taxon>
    </lineage>
</organism>
<dbReference type="eggNOG" id="COG0101">
    <property type="taxonomic scope" value="Bacteria"/>
</dbReference>
<dbReference type="EMBL" id="CP002360">
    <property type="protein sequence ID" value="AEE97294.1"/>
    <property type="molecule type" value="Genomic_DNA"/>
</dbReference>
<dbReference type="PIRSF" id="PIRSF001430">
    <property type="entry name" value="tRNA_psdUrid_synth"/>
    <property type="match status" value="1"/>
</dbReference>
<name>F4A2V1_MAHA5</name>
<keyword evidence="2 4" id="KW-0819">tRNA processing</keyword>
<accession>F4A2V1</accession>
<dbReference type="KEGG" id="mas:Mahau_2122"/>
<dbReference type="InterPro" id="IPR020095">
    <property type="entry name" value="PsdUridine_synth_TruA_C"/>
</dbReference>
<evidence type="ECO:0000313" key="10">
    <source>
        <dbReference type="Proteomes" id="UP000008457"/>
    </source>
</evidence>
<dbReference type="AlphaFoldDB" id="F4A2V1"/>
<protein>
    <recommendedName>
        <fullName evidence="4">tRNA pseudouridine synthase A</fullName>
        <ecNumber evidence="4">5.4.99.12</ecNumber>
    </recommendedName>
    <alternativeName>
        <fullName evidence="4">tRNA pseudouridine(38-40) synthase</fullName>
    </alternativeName>
    <alternativeName>
        <fullName evidence="4">tRNA pseudouridylate synthase I</fullName>
    </alternativeName>
    <alternativeName>
        <fullName evidence="4">tRNA-uridine isomerase I</fullName>
    </alternativeName>
</protein>
<evidence type="ECO:0000256" key="3">
    <source>
        <dbReference type="ARBA" id="ARBA00023235"/>
    </source>
</evidence>
<evidence type="ECO:0000256" key="5">
    <source>
        <dbReference type="PIRSR" id="PIRSR001430-1"/>
    </source>
</evidence>
<dbReference type="Pfam" id="PF01416">
    <property type="entry name" value="PseudoU_synth_1"/>
    <property type="match status" value="2"/>
</dbReference>
<comment type="caution">
    <text evidence="4">Lacks conserved residue(s) required for the propagation of feature annotation.</text>
</comment>
<dbReference type="InterPro" id="IPR020103">
    <property type="entry name" value="PsdUridine_synth_cat_dom_sf"/>
</dbReference>
<keyword evidence="10" id="KW-1185">Reference proteome</keyword>
<sequence>MERNIKLTLQYDGTAYAGWQYQKNALTIQQVVEEAIESLTGQHSTVIAAGRTDRGVHALGQVTNFKTESNIPTDRWLYALNAVLPEDIRVIDAQDVLPSFHARFDAKGKLYRYIIWNAPYSSALLRNFSLHVARPLDADAMKRAALYFVGTHDFSSFQASGSTVRDTVRNIWDISIQTEGKMISISISGDGFLYNMVRIMVGTLIDVGIGKITACDAKLILEARDRKRAGKTAGPHGLYLVEVYY</sequence>
<evidence type="ECO:0000256" key="4">
    <source>
        <dbReference type="HAMAP-Rule" id="MF_00171"/>
    </source>
</evidence>
<dbReference type="InterPro" id="IPR020094">
    <property type="entry name" value="TruA/RsuA/RluB/E/F_N"/>
</dbReference>
<dbReference type="PANTHER" id="PTHR11142">
    <property type="entry name" value="PSEUDOURIDYLATE SYNTHASE"/>
    <property type="match status" value="1"/>
</dbReference>
<keyword evidence="9" id="KW-0456">Lyase</keyword>
<dbReference type="OrthoDB" id="9811823at2"/>
<comment type="subunit">
    <text evidence="4">Homodimer.</text>
</comment>
<feature type="domain" description="Pseudouridine synthase I TruA alpha/beta" evidence="8">
    <location>
        <begin position="144"/>
        <end position="245"/>
    </location>
</feature>
<dbReference type="HAMAP" id="MF_00171">
    <property type="entry name" value="TruA"/>
    <property type="match status" value="1"/>
</dbReference>
<evidence type="ECO:0000256" key="1">
    <source>
        <dbReference type="ARBA" id="ARBA00009375"/>
    </source>
</evidence>
<dbReference type="Proteomes" id="UP000008457">
    <property type="component" value="Chromosome"/>
</dbReference>
<feature type="binding site" evidence="4 6">
    <location>
        <position position="111"/>
    </location>
    <ligand>
        <name>substrate</name>
    </ligand>
</feature>
<dbReference type="GO" id="GO:0003723">
    <property type="term" value="F:RNA binding"/>
    <property type="evidence" value="ECO:0007669"/>
    <property type="project" value="InterPro"/>
</dbReference>
<gene>
    <name evidence="4" type="primary">truA</name>
    <name evidence="9" type="ordered locus">Mahau_2122</name>
</gene>
<dbReference type="Gene3D" id="3.30.70.660">
    <property type="entry name" value="Pseudouridine synthase I, catalytic domain, C-terminal subdomain"/>
    <property type="match status" value="1"/>
</dbReference>
<dbReference type="EC" id="5.4.99.12" evidence="4"/>
<evidence type="ECO:0000256" key="2">
    <source>
        <dbReference type="ARBA" id="ARBA00022694"/>
    </source>
</evidence>